<accession>S9VN13</accession>
<dbReference type="OrthoDB" id="5341002at2759"/>
<dbReference type="Proteomes" id="UP000015464">
    <property type="component" value="Unassembled WGS sequence"/>
</dbReference>
<evidence type="ECO:0000313" key="1">
    <source>
        <dbReference type="EMBL" id="EPY49318.1"/>
    </source>
</evidence>
<dbReference type="STRING" id="653667.S9VN13"/>
<protein>
    <submittedName>
        <fullName evidence="1">Smc5-6 complex non-SMC subunit Nse5</fullName>
    </submittedName>
</protein>
<sequence>MNYALKAILELCIEEDLLLKALGVLQYIIQVSSARVPACYIQLCLTLLVNPEYSQVNLQETSRWVLLQILEKGCKDNLVAWSFETELSDFDSPRDESLLVFSMHNLFTKDVDFWDLVAYTFAIPEDMNRWLLLLEIWILALDSDAKLNNSLLMKEYLGEEYCELDDAVEIILTGFLPKQRPYDSPFSEDDQKDHRKTAGKAYLSNETTQKLEKYAAHLLQLVWLSLPKGLTVVVQLTKSYHFLNQIDFHLEFLPPQKQQRAFQALGNSSLRYCLSQYCIMKGAGISVNIRHVLDSSTQHLDSLSRGFIPKKKNRQIFHLISWTFFFSSLLSADSTSLQKNKRLLLLDKMRQLYLAYEQLNTEKVISFLKPLATLIYILEHSDSGAIQG</sequence>
<reference evidence="1 2" key="1">
    <citation type="journal article" date="2011" name="Science">
        <title>Comparative functional genomics of the fission yeasts.</title>
        <authorList>
            <person name="Rhind N."/>
            <person name="Chen Z."/>
            <person name="Yassour M."/>
            <person name="Thompson D.A."/>
            <person name="Haas B.J."/>
            <person name="Habib N."/>
            <person name="Wapinski I."/>
            <person name="Roy S."/>
            <person name="Lin M.F."/>
            <person name="Heiman D.I."/>
            <person name="Young S.K."/>
            <person name="Furuya K."/>
            <person name="Guo Y."/>
            <person name="Pidoux A."/>
            <person name="Chen H.M."/>
            <person name="Robbertse B."/>
            <person name="Goldberg J.M."/>
            <person name="Aoki K."/>
            <person name="Bayne E.H."/>
            <person name="Berlin A.M."/>
            <person name="Desjardins C.A."/>
            <person name="Dobbs E."/>
            <person name="Dukaj L."/>
            <person name="Fan L."/>
            <person name="FitzGerald M.G."/>
            <person name="French C."/>
            <person name="Gujja S."/>
            <person name="Hansen K."/>
            <person name="Keifenheim D."/>
            <person name="Levin J.Z."/>
            <person name="Mosher R.A."/>
            <person name="Mueller C.A."/>
            <person name="Pfiffner J."/>
            <person name="Priest M."/>
            <person name="Russ C."/>
            <person name="Smialowska A."/>
            <person name="Swoboda P."/>
            <person name="Sykes S.M."/>
            <person name="Vaughn M."/>
            <person name="Vengrova S."/>
            <person name="Yoder R."/>
            <person name="Zeng Q."/>
            <person name="Allshire R."/>
            <person name="Baulcombe D."/>
            <person name="Birren B.W."/>
            <person name="Brown W."/>
            <person name="Ekwall K."/>
            <person name="Kellis M."/>
            <person name="Leatherwood J."/>
            <person name="Levin H."/>
            <person name="Margalit H."/>
            <person name="Martienssen R."/>
            <person name="Nieduszynski C.A."/>
            <person name="Spatafora J.W."/>
            <person name="Friedman N."/>
            <person name="Dalgaard J.Z."/>
            <person name="Baumann P."/>
            <person name="Niki H."/>
            <person name="Regev A."/>
            <person name="Nusbaum C."/>
        </authorList>
    </citation>
    <scope>NUCLEOTIDE SEQUENCE [LARGE SCALE GENOMIC DNA]</scope>
    <source>
        <strain evidence="2">OY26 / ATCC MYA-4695 / CBS 11777 / NBRC 106824 / NRRL Y48691</strain>
    </source>
</reference>
<dbReference type="RefSeq" id="XP_013025862.1">
    <property type="nucleotide sequence ID" value="XM_013170408.1"/>
</dbReference>
<dbReference type="GeneID" id="25038645"/>
<dbReference type="HOGENOM" id="CLU_712051_0_0_1"/>
<keyword evidence="2" id="KW-1185">Reference proteome</keyword>
<dbReference type="AlphaFoldDB" id="S9VN13"/>
<dbReference type="Pfam" id="PF08691">
    <property type="entry name" value="Nse5"/>
    <property type="match status" value="1"/>
</dbReference>
<gene>
    <name evidence="1" type="ORF">SPOG_04332</name>
</gene>
<dbReference type="EMBL" id="KE546996">
    <property type="protein sequence ID" value="EPY49318.1"/>
    <property type="molecule type" value="Genomic_DNA"/>
</dbReference>
<proteinExistence type="predicted"/>
<dbReference type="GO" id="GO:0006974">
    <property type="term" value="P:DNA damage response"/>
    <property type="evidence" value="ECO:0007669"/>
    <property type="project" value="EnsemblFungi"/>
</dbReference>
<organism evidence="1 2">
    <name type="scientific">Schizosaccharomyces cryophilus (strain OY26 / ATCC MYA-4695 / CBS 11777 / NBRC 106824 / NRRL Y48691)</name>
    <name type="common">Fission yeast</name>
    <dbReference type="NCBI Taxonomy" id="653667"/>
    <lineage>
        <taxon>Eukaryota</taxon>
        <taxon>Fungi</taxon>
        <taxon>Dikarya</taxon>
        <taxon>Ascomycota</taxon>
        <taxon>Taphrinomycotina</taxon>
        <taxon>Schizosaccharomycetes</taxon>
        <taxon>Schizosaccharomycetales</taxon>
        <taxon>Schizosaccharomycetaceae</taxon>
        <taxon>Schizosaccharomyces</taxon>
    </lineage>
</organism>
<dbReference type="OMA" id="CIMKGAG"/>
<name>S9VN13_SCHCR</name>
<dbReference type="GO" id="GO:0030915">
    <property type="term" value="C:Smc5-Smc6 complex"/>
    <property type="evidence" value="ECO:0007669"/>
    <property type="project" value="EnsemblFungi"/>
</dbReference>
<dbReference type="InterPro" id="IPR014803">
    <property type="entry name" value="DNA_repair_Nse5/Nse6"/>
</dbReference>
<evidence type="ECO:0000313" key="2">
    <source>
        <dbReference type="Proteomes" id="UP000015464"/>
    </source>
</evidence>